<dbReference type="GO" id="GO:0003999">
    <property type="term" value="F:adenine phosphoribosyltransferase activity"/>
    <property type="evidence" value="ECO:0007669"/>
    <property type="project" value="UniProtKB-EC"/>
</dbReference>
<protein>
    <submittedName>
        <fullName evidence="2">Adenine phosphoribosyltransferase</fullName>
        <ecNumber evidence="2">2.4.2.7</ecNumber>
    </submittedName>
</protein>
<dbReference type="SUPFAM" id="SSF53271">
    <property type="entry name" value="PRTase-like"/>
    <property type="match status" value="1"/>
</dbReference>
<name>A0AAW4WDL6_9FIRM</name>
<dbReference type="InterPro" id="IPR029057">
    <property type="entry name" value="PRTase-like"/>
</dbReference>
<dbReference type="PANTHER" id="PTHR43218">
    <property type="entry name" value="PHOSPHORIBOSYLTRANSFERASE-RELATED"/>
    <property type="match status" value="1"/>
</dbReference>
<dbReference type="EC" id="2.4.2.7" evidence="2"/>
<dbReference type="PANTHER" id="PTHR43218:SF1">
    <property type="entry name" value="PHOSPHORIBOSYLTRANSFERASE"/>
    <property type="match status" value="1"/>
</dbReference>
<dbReference type="NCBIfam" id="NF005592">
    <property type="entry name" value="PRK07322.1"/>
    <property type="match status" value="1"/>
</dbReference>
<dbReference type="Gene3D" id="3.40.50.2020">
    <property type="match status" value="1"/>
</dbReference>
<accession>A0AAW4WDL6</accession>
<evidence type="ECO:0000313" key="2">
    <source>
        <dbReference type="EMBL" id="MCC2242868.1"/>
    </source>
</evidence>
<dbReference type="EMBL" id="JAJEQW010000012">
    <property type="protein sequence ID" value="MCC2242868.1"/>
    <property type="molecule type" value="Genomic_DNA"/>
</dbReference>
<reference evidence="2" key="1">
    <citation type="submission" date="2021-10" db="EMBL/GenBank/DDBJ databases">
        <title>Anaerobic single-cell dispensing facilitates the cultivation of human gut bacteria.</title>
        <authorList>
            <person name="Afrizal A."/>
        </authorList>
    </citation>
    <scope>NUCLEOTIDE SEQUENCE</scope>
    <source>
        <strain evidence="2">CLA-AA-H204</strain>
    </source>
</reference>
<sequence>MEHYDLEVCGLKRELPFVKLSDGTAYASFVVISDTELIEKAGKELAAFANGAEIILTIEAKGIALAYEISKQLHMKEFVVVRKSVKSYVKSFIQDAVHSITTEGNQDIFLDETDAEKLKGKKVAIVDDVISKGESLAAAERLMQKAGGEVCSRLAILAEGKAAERTDITFLQKLPLFQKGKESYEPVD</sequence>
<dbReference type="CDD" id="cd06223">
    <property type="entry name" value="PRTases_typeI"/>
    <property type="match status" value="1"/>
</dbReference>
<proteinExistence type="predicted"/>
<dbReference type="AlphaFoldDB" id="A0AAW4WDL6"/>
<gene>
    <name evidence="2" type="ORF">LKD47_11215</name>
</gene>
<evidence type="ECO:0000313" key="3">
    <source>
        <dbReference type="Proteomes" id="UP001198893"/>
    </source>
</evidence>
<comment type="caution">
    <text evidence="2">The sequence shown here is derived from an EMBL/GenBank/DDBJ whole genome shotgun (WGS) entry which is preliminary data.</text>
</comment>
<dbReference type="InterPro" id="IPR000836">
    <property type="entry name" value="PRTase_dom"/>
</dbReference>
<evidence type="ECO:0000259" key="1">
    <source>
        <dbReference type="Pfam" id="PF00156"/>
    </source>
</evidence>
<feature type="domain" description="Phosphoribosyltransferase" evidence="1">
    <location>
        <begin position="33"/>
        <end position="165"/>
    </location>
</feature>
<keyword evidence="2" id="KW-0328">Glycosyltransferase</keyword>
<dbReference type="Proteomes" id="UP001198893">
    <property type="component" value="Unassembled WGS sequence"/>
</dbReference>
<dbReference type="RefSeq" id="WP_227710500.1">
    <property type="nucleotide sequence ID" value="NZ_JAJEQW010000012.1"/>
</dbReference>
<keyword evidence="2" id="KW-0808">Transferase</keyword>
<dbReference type="Pfam" id="PF00156">
    <property type="entry name" value="Pribosyltran"/>
    <property type="match status" value="1"/>
</dbReference>
<organism evidence="2 3">
    <name type="scientific">Roseburia amylophila</name>
    <dbReference type="NCBI Taxonomy" id="2981794"/>
    <lineage>
        <taxon>Bacteria</taxon>
        <taxon>Bacillati</taxon>
        <taxon>Bacillota</taxon>
        <taxon>Clostridia</taxon>
        <taxon>Lachnospirales</taxon>
        <taxon>Lachnospiraceae</taxon>
        <taxon>Roseburia</taxon>
    </lineage>
</organism>